<comment type="similarity">
    <text evidence="2">Belongs to the metallo-beta-lactamase superfamily. Glyoxalase II family.</text>
</comment>
<evidence type="ECO:0000259" key="8">
    <source>
        <dbReference type="SMART" id="SM00849"/>
    </source>
</evidence>
<feature type="compositionally biased region" description="Low complexity" evidence="6">
    <location>
        <begin position="103"/>
        <end position="116"/>
    </location>
</feature>
<protein>
    <recommendedName>
        <fullName evidence="8">Metallo-beta-lactamase domain-containing protein</fullName>
    </recommendedName>
</protein>
<dbReference type="SUPFAM" id="SSF56281">
    <property type="entry name" value="Metallo-hydrolase/oxidoreductase"/>
    <property type="match status" value="1"/>
</dbReference>
<feature type="compositionally biased region" description="Polar residues" evidence="6">
    <location>
        <begin position="211"/>
        <end position="222"/>
    </location>
</feature>
<dbReference type="Gene3D" id="3.60.15.10">
    <property type="entry name" value="Ribonuclease Z/Hydroxyacylglutathione hydrolase-like"/>
    <property type="match status" value="1"/>
</dbReference>
<reference evidence="9" key="1">
    <citation type="submission" date="2023-01" db="EMBL/GenBank/DDBJ databases">
        <title>Metagenome sequencing of chrysophaentin producing Chrysophaeum taylorii.</title>
        <authorList>
            <person name="Davison J."/>
            <person name="Bewley C."/>
        </authorList>
    </citation>
    <scope>NUCLEOTIDE SEQUENCE</scope>
    <source>
        <strain evidence="9">NIES-1699</strain>
    </source>
</reference>
<accession>A0AAD7XHZ6</accession>
<keyword evidence="7" id="KW-1133">Transmembrane helix</keyword>
<feature type="region of interest" description="Disordered" evidence="6">
    <location>
        <begin position="103"/>
        <end position="134"/>
    </location>
</feature>
<keyword evidence="3" id="KW-0479">Metal-binding</keyword>
<dbReference type="AlphaFoldDB" id="A0AAD7XHZ6"/>
<organism evidence="9 10">
    <name type="scientific">Chrysophaeum taylorii</name>
    <dbReference type="NCBI Taxonomy" id="2483200"/>
    <lineage>
        <taxon>Eukaryota</taxon>
        <taxon>Sar</taxon>
        <taxon>Stramenopiles</taxon>
        <taxon>Ochrophyta</taxon>
        <taxon>Pelagophyceae</taxon>
        <taxon>Pelagomonadales</taxon>
        <taxon>Pelagomonadaceae</taxon>
        <taxon>Chrysophaeum</taxon>
    </lineage>
</organism>
<evidence type="ECO:0000256" key="3">
    <source>
        <dbReference type="ARBA" id="ARBA00022723"/>
    </source>
</evidence>
<evidence type="ECO:0000313" key="9">
    <source>
        <dbReference type="EMBL" id="KAJ8602217.1"/>
    </source>
</evidence>
<dbReference type="SMART" id="SM00849">
    <property type="entry name" value="Lactamase_B"/>
    <property type="match status" value="1"/>
</dbReference>
<feature type="region of interest" description="Disordered" evidence="6">
    <location>
        <begin position="193"/>
        <end position="226"/>
    </location>
</feature>
<dbReference type="GO" id="GO:0046872">
    <property type="term" value="F:metal ion binding"/>
    <property type="evidence" value="ECO:0007669"/>
    <property type="project" value="UniProtKB-KW"/>
</dbReference>
<evidence type="ECO:0000256" key="7">
    <source>
        <dbReference type="SAM" id="Phobius"/>
    </source>
</evidence>
<dbReference type="InterPro" id="IPR001279">
    <property type="entry name" value="Metallo-B-lactamas"/>
</dbReference>
<feature type="domain" description="Metallo-beta-lactamase" evidence="8">
    <location>
        <begin position="133"/>
        <end position="386"/>
    </location>
</feature>
<keyword evidence="4" id="KW-0378">Hydrolase</keyword>
<dbReference type="PANTHER" id="PTHR11935">
    <property type="entry name" value="BETA LACTAMASE DOMAIN"/>
    <property type="match status" value="1"/>
</dbReference>
<dbReference type="GO" id="GO:0016787">
    <property type="term" value="F:hydrolase activity"/>
    <property type="evidence" value="ECO:0007669"/>
    <property type="project" value="UniProtKB-KW"/>
</dbReference>
<keyword evidence="10" id="KW-1185">Reference proteome</keyword>
<evidence type="ECO:0000256" key="1">
    <source>
        <dbReference type="ARBA" id="ARBA00001947"/>
    </source>
</evidence>
<evidence type="ECO:0000256" key="5">
    <source>
        <dbReference type="ARBA" id="ARBA00022833"/>
    </source>
</evidence>
<evidence type="ECO:0000313" key="10">
    <source>
        <dbReference type="Proteomes" id="UP001230188"/>
    </source>
</evidence>
<keyword evidence="5" id="KW-0862">Zinc</keyword>
<proteinExistence type="inferred from homology"/>
<feature type="region of interest" description="Disordered" evidence="6">
    <location>
        <begin position="953"/>
        <end position="974"/>
    </location>
</feature>
<keyword evidence="7" id="KW-0812">Transmembrane</keyword>
<dbReference type="InterPro" id="IPR036866">
    <property type="entry name" value="RibonucZ/Hydroxyglut_hydro"/>
</dbReference>
<comment type="cofactor">
    <cofactor evidence="1">
        <name>Zn(2+)</name>
        <dbReference type="ChEBI" id="CHEBI:29105"/>
    </cofactor>
</comment>
<name>A0AAD7XHZ6_9STRA</name>
<keyword evidence="7" id="KW-0472">Membrane</keyword>
<evidence type="ECO:0000256" key="4">
    <source>
        <dbReference type="ARBA" id="ARBA00022801"/>
    </source>
</evidence>
<dbReference type="Proteomes" id="UP001230188">
    <property type="component" value="Unassembled WGS sequence"/>
</dbReference>
<feature type="transmembrane region" description="Helical" evidence="7">
    <location>
        <begin position="12"/>
        <end position="45"/>
    </location>
</feature>
<dbReference type="PANTHER" id="PTHR11935:SF116">
    <property type="entry name" value="HYDROLASE PNKD-RELATED"/>
    <property type="match status" value="1"/>
</dbReference>
<dbReference type="InterPro" id="IPR035680">
    <property type="entry name" value="Clx_II_MBL"/>
</dbReference>
<comment type="caution">
    <text evidence="9">The sequence shown here is derived from an EMBL/GenBank/DDBJ whole genome shotgun (WGS) entry which is preliminary data.</text>
</comment>
<gene>
    <name evidence="9" type="ORF">CTAYLR_003650</name>
</gene>
<sequence>MARKWSFIGEWCALPAAWVALVAIVVLGATLGGIQLIFALVMLVASPLLRRGFLAVVRHIYPTRVGRVHVWFMLVVRRYWLRGRRHAVPIRIDLPSAAAAASSTMSSSSSSSSSSSRGETKSEDGTEEEGRTRASVHVVAGLVDNYTYVVVERASSDARKSGGRMRPLRCCIVDPGDAEATIEALQYIREQHYGDGGSSRRGPTVDVVSGSEMSSDQRGTRATSKDEDEIGPLVVTCVMVTHKHWDHQAGVLAVVRSERETTRRAHSSFPTEFPVAGIEVVAGEHERGVAGCTRRVSGGERVAVGRLLFEVLPSPCHTRGHVMFGLVAAEPRTAEGVEGVDALFTGDTLFCGGCGAPFEGSPRDMAANFRSIYHRCGDATLLFPGHEYSEPLLLEYFGGSQQTPWSPRQYATLCHALQRARDARSHHRPTVPVVLGTELMYNAHFSSLHNAATTLCDAWRVFAHAVNARAASEEAIAALRQSLPGNPETQHHKLALVSFIESSFRAQTASSAGAATGAPTRRGGLAALRHTRSEHSLLTGAPPAGDLDCVDDYHDAGVDDAEVAAPLARAIELAPRPSAAKGLDKLARAIGPVRRGSRRRSTSLSYAVRHRVKVLRAWRPGDRVTVRVSSIDFECRVPEGVRPGDDFYLRIPRDRLPRLLCYAPPDLADPMATVWRRDLERLHSLLAANDEQTLDRARTLSRAVLVSPLRDVRDYDDPNIPPPDARARTLLPRASYRGAPDEIAAQLSAEARDDVPVATSVWRDPPPRAPPATIIYGIDADVDRALSARRRAPDSYARLAARRETSSTKAGGGGGGEPYRKHDWRVDLRPANDVFDALCLLSAAADLTPGSVDPEPLYFDEEGDSFDSKRPTITKTELRRALATLGPRPLGHAQVDELIDLADLAECFTSDTALDIQKLATLLGSDGATDSMSVDRPRPCCCCCCRPPPPEKLEPLDDEIEAQHLEHQRQDIDA</sequence>
<dbReference type="CDD" id="cd07723">
    <property type="entry name" value="hydroxyacylglutathione_hydrolase_MBL-fold"/>
    <property type="match status" value="1"/>
</dbReference>
<feature type="compositionally biased region" description="Basic and acidic residues" evidence="6">
    <location>
        <begin position="118"/>
        <end position="132"/>
    </location>
</feature>
<evidence type="ECO:0000256" key="6">
    <source>
        <dbReference type="SAM" id="MobiDB-lite"/>
    </source>
</evidence>
<dbReference type="EMBL" id="JAQMWT010000388">
    <property type="protein sequence ID" value="KAJ8602217.1"/>
    <property type="molecule type" value="Genomic_DNA"/>
</dbReference>
<evidence type="ECO:0000256" key="2">
    <source>
        <dbReference type="ARBA" id="ARBA00006759"/>
    </source>
</evidence>